<feature type="compositionally biased region" description="Basic and acidic residues" evidence="6">
    <location>
        <begin position="39"/>
        <end position="57"/>
    </location>
</feature>
<comment type="caution">
    <text evidence="8">The sequence shown here is derived from an EMBL/GenBank/DDBJ whole genome shotgun (WGS) entry which is preliminary data.</text>
</comment>
<sequence length="183" mass="20209">MADPSPPREIAPKAPQAAQPDAAGLSVSPPLTAVKSSKSKKDNKTPKKSQVDKEKKQAKEKKKLIVACIGCRKKKIKCSSDRPACSNCLRLNIPCEYPVIRNRGSRFGYMEMLNRRMQHLEKYINCSSNPQYHPQFVTIHQKSRKTAQSTVAGQLPGSANSGYTNFNSNVSTYIPSGPFVCLL</sequence>
<dbReference type="Gene3D" id="4.10.240.10">
    <property type="entry name" value="Zn(2)-C6 fungal-type DNA-binding domain"/>
    <property type="match status" value="1"/>
</dbReference>
<dbReference type="PROSITE" id="PS00463">
    <property type="entry name" value="ZN2_CY6_FUNGAL_1"/>
    <property type="match status" value="1"/>
</dbReference>
<feature type="compositionally biased region" description="Low complexity" evidence="6">
    <location>
        <begin position="12"/>
        <end position="23"/>
    </location>
</feature>
<dbReference type="InterPro" id="IPR036864">
    <property type="entry name" value="Zn2-C6_fun-type_DNA-bd_sf"/>
</dbReference>
<dbReference type="Proteomes" id="UP000750522">
    <property type="component" value="Unassembled WGS sequence"/>
</dbReference>
<dbReference type="Pfam" id="PF00172">
    <property type="entry name" value="Zn_clus"/>
    <property type="match status" value="1"/>
</dbReference>
<dbReference type="SMART" id="SM00066">
    <property type="entry name" value="GAL4"/>
    <property type="match status" value="1"/>
</dbReference>
<dbReference type="SUPFAM" id="SSF57701">
    <property type="entry name" value="Zn2/Cys6 DNA-binding domain"/>
    <property type="match status" value="1"/>
</dbReference>
<evidence type="ECO:0000256" key="2">
    <source>
        <dbReference type="ARBA" id="ARBA00022723"/>
    </source>
</evidence>
<dbReference type="InterPro" id="IPR001138">
    <property type="entry name" value="Zn2Cys6_DnaBD"/>
</dbReference>
<evidence type="ECO:0000256" key="3">
    <source>
        <dbReference type="ARBA" id="ARBA00023015"/>
    </source>
</evidence>
<dbReference type="PRINTS" id="PR00755">
    <property type="entry name" value="AFLATOXINBRP"/>
</dbReference>
<evidence type="ECO:0000256" key="1">
    <source>
        <dbReference type="ARBA" id="ARBA00004123"/>
    </source>
</evidence>
<protein>
    <recommendedName>
        <fullName evidence="7">Zn(2)-C6 fungal-type domain-containing protein</fullName>
    </recommendedName>
</protein>
<reference evidence="8" key="1">
    <citation type="journal article" date="2020" name="Front. Microbiol.">
        <title>Phenotypic and Genetic Characterization of the Cheese Ripening Yeast Geotrichum candidum.</title>
        <authorList>
            <person name="Perkins V."/>
            <person name="Vignola S."/>
            <person name="Lessard M.H."/>
            <person name="Plante P.L."/>
            <person name="Corbeil J."/>
            <person name="Dugat-Bony E."/>
            <person name="Frenette M."/>
            <person name="Labrie S."/>
        </authorList>
    </citation>
    <scope>NUCLEOTIDE SEQUENCE</scope>
    <source>
        <strain evidence="8">LMA-70</strain>
    </source>
</reference>
<keyword evidence="5" id="KW-0539">Nucleus</keyword>
<keyword evidence="2" id="KW-0479">Metal-binding</keyword>
<keyword evidence="4" id="KW-0804">Transcription</keyword>
<dbReference type="PANTHER" id="PTHR47338:SF27">
    <property type="entry name" value="ZN(II)2CYS6 TRANSCRIPTION FACTOR (EUROFUNG)"/>
    <property type="match status" value="1"/>
</dbReference>
<evidence type="ECO:0000256" key="5">
    <source>
        <dbReference type="ARBA" id="ARBA00023242"/>
    </source>
</evidence>
<evidence type="ECO:0000259" key="7">
    <source>
        <dbReference type="PROSITE" id="PS50048"/>
    </source>
</evidence>
<feature type="domain" description="Zn(2)-C6 fungal-type" evidence="7">
    <location>
        <begin position="67"/>
        <end position="97"/>
    </location>
</feature>
<dbReference type="GO" id="GO:0000981">
    <property type="term" value="F:DNA-binding transcription factor activity, RNA polymerase II-specific"/>
    <property type="evidence" value="ECO:0007669"/>
    <property type="project" value="InterPro"/>
</dbReference>
<dbReference type="GO" id="GO:0008270">
    <property type="term" value="F:zinc ion binding"/>
    <property type="evidence" value="ECO:0007669"/>
    <property type="project" value="InterPro"/>
</dbReference>
<accession>A0A9P5GBS6</accession>
<dbReference type="CDD" id="cd00067">
    <property type="entry name" value="GAL4"/>
    <property type="match status" value="1"/>
</dbReference>
<proteinExistence type="predicted"/>
<keyword evidence="3" id="KW-0805">Transcription regulation</keyword>
<comment type="subcellular location">
    <subcellularLocation>
        <location evidence="1">Nucleus</location>
    </subcellularLocation>
</comment>
<organism evidence="8 9">
    <name type="scientific">Geotrichum candidum</name>
    <name type="common">Oospora lactis</name>
    <name type="synonym">Dipodascus geotrichum</name>
    <dbReference type="NCBI Taxonomy" id="1173061"/>
    <lineage>
        <taxon>Eukaryota</taxon>
        <taxon>Fungi</taxon>
        <taxon>Dikarya</taxon>
        <taxon>Ascomycota</taxon>
        <taxon>Saccharomycotina</taxon>
        <taxon>Dipodascomycetes</taxon>
        <taxon>Dipodascales</taxon>
        <taxon>Dipodascaceae</taxon>
        <taxon>Geotrichum</taxon>
    </lineage>
</organism>
<dbReference type="InterPro" id="IPR050815">
    <property type="entry name" value="TF_fung"/>
</dbReference>
<dbReference type="PANTHER" id="PTHR47338">
    <property type="entry name" value="ZN(II)2CYS6 TRANSCRIPTION FACTOR (EUROFUNG)-RELATED"/>
    <property type="match status" value="1"/>
</dbReference>
<evidence type="ECO:0000256" key="6">
    <source>
        <dbReference type="SAM" id="MobiDB-lite"/>
    </source>
</evidence>
<feature type="region of interest" description="Disordered" evidence="6">
    <location>
        <begin position="1"/>
        <end position="58"/>
    </location>
</feature>
<evidence type="ECO:0000313" key="8">
    <source>
        <dbReference type="EMBL" id="KAF5104622.1"/>
    </source>
</evidence>
<evidence type="ECO:0000313" key="9">
    <source>
        <dbReference type="Proteomes" id="UP000750522"/>
    </source>
</evidence>
<gene>
    <name evidence="8" type="ORF">DV451_000535</name>
</gene>
<dbReference type="EMBL" id="QQZK01000006">
    <property type="protein sequence ID" value="KAF5104622.1"/>
    <property type="molecule type" value="Genomic_DNA"/>
</dbReference>
<dbReference type="AlphaFoldDB" id="A0A9P5GBS6"/>
<name>A0A9P5GBS6_GEOCN</name>
<reference evidence="8" key="2">
    <citation type="submission" date="2020-01" db="EMBL/GenBank/DDBJ databases">
        <authorList>
            <person name="Perkins V."/>
            <person name="Lessard M.-H."/>
            <person name="Dugat-Bony E."/>
            <person name="Frenette M."/>
            <person name="Labrie S."/>
        </authorList>
    </citation>
    <scope>NUCLEOTIDE SEQUENCE</scope>
    <source>
        <strain evidence="8">LMA-70</strain>
    </source>
</reference>
<evidence type="ECO:0000256" key="4">
    <source>
        <dbReference type="ARBA" id="ARBA00023163"/>
    </source>
</evidence>
<dbReference type="GO" id="GO:0005634">
    <property type="term" value="C:nucleus"/>
    <property type="evidence" value="ECO:0007669"/>
    <property type="project" value="UniProtKB-SubCell"/>
</dbReference>
<dbReference type="PROSITE" id="PS50048">
    <property type="entry name" value="ZN2_CY6_FUNGAL_2"/>
    <property type="match status" value="1"/>
</dbReference>